<dbReference type="Proteomes" id="UP001443914">
    <property type="component" value="Unassembled WGS sequence"/>
</dbReference>
<accession>A0AAW1LK57</accession>
<dbReference type="AlphaFoldDB" id="A0AAW1LK57"/>
<keyword evidence="6" id="KW-1133">Transmembrane helix</keyword>
<protein>
    <recommendedName>
        <fullName evidence="7">GRF-type domain-containing protein</fullName>
    </recommendedName>
</protein>
<dbReference type="GO" id="GO:0008270">
    <property type="term" value="F:zinc ion binding"/>
    <property type="evidence" value="ECO:0007669"/>
    <property type="project" value="UniProtKB-KW"/>
</dbReference>
<dbReference type="EMBL" id="JBDFQZ010000004">
    <property type="protein sequence ID" value="KAK9733419.1"/>
    <property type="molecule type" value="Genomic_DNA"/>
</dbReference>
<dbReference type="InterPro" id="IPR010666">
    <property type="entry name" value="Znf_GRF"/>
</dbReference>
<proteinExistence type="predicted"/>
<feature type="domain" description="GRF-type" evidence="7">
    <location>
        <begin position="16"/>
        <end position="61"/>
    </location>
</feature>
<name>A0AAW1LK57_SAPOF</name>
<evidence type="ECO:0000256" key="5">
    <source>
        <dbReference type="SAM" id="Coils"/>
    </source>
</evidence>
<sequence length="151" mass="17127">MTRSCCHSSDEGQRKCFCGIPVTYLTSWTQNNPGRGFESCRCSRHGNGADGCNYFRWVDKAQTDWQKEVINNLITERNQLLCERAALKDKVKHLMDERKMELVDVDEVHSLDVVEDGKRDVAGSSKNKFRGISMPICVIVGLIVVLIKLFS</sequence>
<organism evidence="8 9">
    <name type="scientific">Saponaria officinalis</name>
    <name type="common">Common soapwort</name>
    <name type="synonym">Lychnis saponaria</name>
    <dbReference type="NCBI Taxonomy" id="3572"/>
    <lineage>
        <taxon>Eukaryota</taxon>
        <taxon>Viridiplantae</taxon>
        <taxon>Streptophyta</taxon>
        <taxon>Embryophyta</taxon>
        <taxon>Tracheophyta</taxon>
        <taxon>Spermatophyta</taxon>
        <taxon>Magnoliopsida</taxon>
        <taxon>eudicotyledons</taxon>
        <taxon>Gunneridae</taxon>
        <taxon>Pentapetalae</taxon>
        <taxon>Caryophyllales</taxon>
        <taxon>Caryophyllaceae</taxon>
        <taxon>Caryophylleae</taxon>
        <taxon>Saponaria</taxon>
    </lineage>
</organism>
<dbReference type="PANTHER" id="PTHR33248">
    <property type="entry name" value="ZINC ION-BINDING PROTEIN"/>
    <property type="match status" value="1"/>
</dbReference>
<evidence type="ECO:0000259" key="7">
    <source>
        <dbReference type="PROSITE" id="PS51999"/>
    </source>
</evidence>
<evidence type="ECO:0000256" key="3">
    <source>
        <dbReference type="ARBA" id="ARBA00022833"/>
    </source>
</evidence>
<evidence type="ECO:0000256" key="2">
    <source>
        <dbReference type="ARBA" id="ARBA00022771"/>
    </source>
</evidence>
<comment type="caution">
    <text evidence="8">The sequence shown here is derived from an EMBL/GenBank/DDBJ whole genome shotgun (WGS) entry which is preliminary data.</text>
</comment>
<keyword evidence="3" id="KW-0862">Zinc</keyword>
<keyword evidence="2 4" id="KW-0863">Zinc-finger</keyword>
<keyword evidence="9" id="KW-1185">Reference proteome</keyword>
<reference evidence="8 9" key="1">
    <citation type="submission" date="2024-03" db="EMBL/GenBank/DDBJ databases">
        <title>WGS assembly of Saponaria officinalis var. Norfolk2.</title>
        <authorList>
            <person name="Jenkins J."/>
            <person name="Shu S."/>
            <person name="Grimwood J."/>
            <person name="Barry K."/>
            <person name="Goodstein D."/>
            <person name="Schmutz J."/>
            <person name="Leebens-Mack J."/>
            <person name="Osbourn A."/>
        </authorList>
    </citation>
    <scope>NUCLEOTIDE SEQUENCE [LARGE SCALE GENOMIC DNA]</scope>
    <source>
        <strain evidence="9">cv. Norfolk2</strain>
        <strain evidence="8">JIC</strain>
        <tissue evidence="8">Leaf</tissue>
    </source>
</reference>
<evidence type="ECO:0000256" key="4">
    <source>
        <dbReference type="PROSITE-ProRule" id="PRU01343"/>
    </source>
</evidence>
<evidence type="ECO:0000313" key="8">
    <source>
        <dbReference type="EMBL" id="KAK9733418.1"/>
    </source>
</evidence>
<keyword evidence="6" id="KW-0812">Transmembrane</keyword>
<evidence type="ECO:0000313" key="9">
    <source>
        <dbReference type="Proteomes" id="UP001443914"/>
    </source>
</evidence>
<evidence type="ECO:0000256" key="1">
    <source>
        <dbReference type="ARBA" id="ARBA00022723"/>
    </source>
</evidence>
<dbReference type="EMBL" id="JBDFQZ010000004">
    <property type="protein sequence ID" value="KAK9733418.1"/>
    <property type="molecule type" value="Genomic_DNA"/>
</dbReference>
<feature type="coiled-coil region" evidence="5">
    <location>
        <begin position="70"/>
        <end position="97"/>
    </location>
</feature>
<evidence type="ECO:0000256" key="6">
    <source>
        <dbReference type="SAM" id="Phobius"/>
    </source>
</evidence>
<feature type="transmembrane region" description="Helical" evidence="6">
    <location>
        <begin position="132"/>
        <end position="150"/>
    </location>
</feature>
<keyword evidence="1" id="KW-0479">Metal-binding</keyword>
<gene>
    <name evidence="8" type="ORF">RND81_04G067100</name>
</gene>
<keyword evidence="5" id="KW-0175">Coiled coil</keyword>
<dbReference type="PROSITE" id="PS51999">
    <property type="entry name" value="ZF_GRF"/>
    <property type="match status" value="1"/>
</dbReference>
<keyword evidence="6" id="KW-0472">Membrane</keyword>